<keyword evidence="3" id="KW-1185">Reference proteome</keyword>
<dbReference type="AlphaFoldDB" id="A0ABD0LLB0"/>
<evidence type="ECO:0000313" key="2">
    <source>
        <dbReference type="EMBL" id="KAK7499803.1"/>
    </source>
</evidence>
<dbReference type="EMBL" id="JACVVK020000041">
    <property type="protein sequence ID" value="KAK7499803.1"/>
    <property type="molecule type" value="Genomic_DNA"/>
</dbReference>
<evidence type="ECO:0000256" key="1">
    <source>
        <dbReference type="SAM" id="MobiDB-lite"/>
    </source>
</evidence>
<evidence type="ECO:0000313" key="3">
    <source>
        <dbReference type="Proteomes" id="UP001519460"/>
    </source>
</evidence>
<reference evidence="2 3" key="1">
    <citation type="journal article" date="2023" name="Sci. Data">
        <title>Genome assembly of the Korean intertidal mud-creeper Batillaria attramentaria.</title>
        <authorList>
            <person name="Patra A.K."/>
            <person name="Ho P.T."/>
            <person name="Jun S."/>
            <person name="Lee S.J."/>
            <person name="Kim Y."/>
            <person name="Won Y.J."/>
        </authorList>
    </citation>
    <scope>NUCLEOTIDE SEQUENCE [LARGE SCALE GENOMIC DNA]</scope>
    <source>
        <strain evidence="2">Wonlab-2016</strain>
    </source>
</reference>
<sequence>MRLTGCRGTQKSAETRPRTVTSARKEPPGSCQGFNTAVLAQSFGMEALNSFFSNTSTDSTGNQQVAPVASRSGVSLNQPAQANGSTPSAIRVSDVAPSASQASCSRDAPIVATLNQPIGRD</sequence>
<protein>
    <submittedName>
        <fullName evidence="2">Uncharacterized protein</fullName>
    </submittedName>
</protein>
<feature type="region of interest" description="Disordered" evidence="1">
    <location>
        <begin position="1"/>
        <end position="33"/>
    </location>
</feature>
<gene>
    <name evidence="2" type="ORF">BaRGS_00008894</name>
</gene>
<accession>A0ABD0LLB0</accession>
<organism evidence="2 3">
    <name type="scientific">Batillaria attramentaria</name>
    <dbReference type="NCBI Taxonomy" id="370345"/>
    <lineage>
        <taxon>Eukaryota</taxon>
        <taxon>Metazoa</taxon>
        <taxon>Spiralia</taxon>
        <taxon>Lophotrochozoa</taxon>
        <taxon>Mollusca</taxon>
        <taxon>Gastropoda</taxon>
        <taxon>Caenogastropoda</taxon>
        <taxon>Sorbeoconcha</taxon>
        <taxon>Cerithioidea</taxon>
        <taxon>Batillariidae</taxon>
        <taxon>Batillaria</taxon>
    </lineage>
</organism>
<comment type="caution">
    <text evidence="2">The sequence shown here is derived from an EMBL/GenBank/DDBJ whole genome shotgun (WGS) entry which is preliminary data.</text>
</comment>
<feature type="compositionally biased region" description="Basic and acidic residues" evidence="1">
    <location>
        <begin position="13"/>
        <end position="27"/>
    </location>
</feature>
<feature type="compositionally biased region" description="Polar residues" evidence="1">
    <location>
        <begin position="72"/>
        <end position="88"/>
    </location>
</feature>
<proteinExistence type="predicted"/>
<feature type="region of interest" description="Disordered" evidence="1">
    <location>
        <begin position="52"/>
        <end position="107"/>
    </location>
</feature>
<name>A0ABD0LLB0_9CAEN</name>
<dbReference type="Proteomes" id="UP001519460">
    <property type="component" value="Unassembled WGS sequence"/>
</dbReference>